<reference evidence="1" key="1">
    <citation type="journal article" date="2014" name="Front. Microbiol.">
        <title>High frequency of phylogenetically diverse reductive dehalogenase-homologous genes in deep subseafloor sedimentary metagenomes.</title>
        <authorList>
            <person name="Kawai M."/>
            <person name="Futagami T."/>
            <person name="Toyoda A."/>
            <person name="Takaki Y."/>
            <person name="Nishi S."/>
            <person name="Hori S."/>
            <person name="Arai W."/>
            <person name="Tsubouchi T."/>
            <person name="Morono Y."/>
            <person name="Uchiyama I."/>
            <person name="Ito T."/>
            <person name="Fujiyama A."/>
            <person name="Inagaki F."/>
            <person name="Takami H."/>
        </authorList>
    </citation>
    <scope>NUCLEOTIDE SEQUENCE</scope>
    <source>
        <strain evidence="1">Expedition CK06-06</strain>
    </source>
</reference>
<gene>
    <name evidence="1" type="ORF">S03H2_55641</name>
</gene>
<name>X1IHN4_9ZZZZ</name>
<sequence>MSGSQKRIPKNSIFIIVKFDSREQVIDMLENEDYKAVIFQNKLEKWSL</sequence>
<evidence type="ECO:0000313" key="1">
    <source>
        <dbReference type="EMBL" id="GAH81921.1"/>
    </source>
</evidence>
<evidence type="ECO:0008006" key="2">
    <source>
        <dbReference type="Google" id="ProtNLM"/>
    </source>
</evidence>
<dbReference type="AlphaFoldDB" id="X1IHN4"/>
<accession>X1IHN4</accession>
<protein>
    <recommendedName>
        <fullName evidence="2">DUF1330 domain-containing protein</fullName>
    </recommendedName>
</protein>
<proteinExistence type="predicted"/>
<organism evidence="1">
    <name type="scientific">marine sediment metagenome</name>
    <dbReference type="NCBI Taxonomy" id="412755"/>
    <lineage>
        <taxon>unclassified sequences</taxon>
        <taxon>metagenomes</taxon>
        <taxon>ecological metagenomes</taxon>
    </lineage>
</organism>
<dbReference type="EMBL" id="BARU01035559">
    <property type="protein sequence ID" value="GAH81921.1"/>
    <property type="molecule type" value="Genomic_DNA"/>
</dbReference>
<comment type="caution">
    <text evidence="1">The sequence shown here is derived from an EMBL/GenBank/DDBJ whole genome shotgun (WGS) entry which is preliminary data.</text>
</comment>